<organism evidence="1">
    <name type="scientific">viral metagenome</name>
    <dbReference type="NCBI Taxonomy" id="1070528"/>
    <lineage>
        <taxon>unclassified sequences</taxon>
        <taxon>metagenomes</taxon>
        <taxon>organismal metagenomes</taxon>
    </lineage>
</organism>
<proteinExistence type="predicted"/>
<protein>
    <submittedName>
        <fullName evidence="1">Uncharacterized protein</fullName>
    </submittedName>
</protein>
<dbReference type="EMBL" id="MT142165">
    <property type="protein sequence ID" value="QJA75459.1"/>
    <property type="molecule type" value="Genomic_DNA"/>
</dbReference>
<reference evidence="1" key="1">
    <citation type="submission" date="2020-03" db="EMBL/GenBank/DDBJ databases">
        <title>The deep terrestrial virosphere.</title>
        <authorList>
            <person name="Holmfeldt K."/>
            <person name="Nilsson E."/>
            <person name="Simone D."/>
            <person name="Lopez-Fernandez M."/>
            <person name="Wu X."/>
            <person name="de Brujin I."/>
            <person name="Lundin D."/>
            <person name="Andersson A."/>
            <person name="Bertilsson S."/>
            <person name="Dopson M."/>
        </authorList>
    </citation>
    <scope>NUCLEOTIDE SEQUENCE</scope>
    <source>
        <strain evidence="1">MM415A01778</strain>
    </source>
</reference>
<sequence>MKVQMQGIKSPCGNKVFQYLLAFEFVEKAMTKGYDKFSEIAMHCMQVLNVGRKLRANIKTFVLAHSEDVETGFETIKKIKTVGRMVDEKIELPGMFTVLLYTKNVWNDTDKKTTYWFVTNRDNMYPAKSPYGMFDDLYIPNDLGLVSQHIDNYENSNN</sequence>
<accession>A0A6M3JZV6</accession>
<evidence type="ECO:0000313" key="1">
    <source>
        <dbReference type="EMBL" id="QJA75459.1"/>
    </source>
</evidence>
<gene>
    <name evidence="1" type="ORF">MM415A01778_0012</name>
</gene>
<dbReference type="AlphaFoldDB" id="A0A6M3JZV6"/>
<name>A0A6M3JZV6_9ZZZZ</name>